<comment type="caution">
    <text evidence="2">The sequence shown here is derived from an EMBL/GenBank/DDBJ whole genome shotgun (WGS) entry which is preliminary data.</text>
</comment>
<name>A0AA35RYJ9_GEOBA</name>
<feature type="region of interest" description="Disordered" evidence="1">
    <location>
        <begin position="1"/>
        <end position="50"/>
    </location>
</feature>
<feature type="region of interest" description="Disordered" evidence="1">
    <location>
        <begin position="66"/>
        <end position="179"/>
    </location>
</feature>
<dbReference type="EMBL" id="CASHTH010001802">
    <property type="protein sequence ID" value="CAI8020130.1"/>
    <property type="molecule type" value="Genomic_DNA"/>
</dbReference>
<protein>
    <submittedName>
        <fullName evidence="2">Uncharacterized protein</fullName>
    </submittedName>
</protein>
<reference evidence="2" key="1">
    <citation type="submission" date="2023-03" db="EMBL/GenBank/DDBJ databases">
        <authorList>
            <person name="Steffen K."/>
            <person name="Cardenas P."/>
        </authorList>
    </citation>
    <scope>NUCLEOTIDE SEQUENCE</scope>
</reference>
<dbReference type="AlphaFoldDB" id="A0AA35RYJ9"/>
<evidence type="ECO:0000313" key="2">
    <source>
        <dbReference type="EMBL" id="CAI8020130.1"/>
    </source>
</evidence>
<feature type="compositionally biased region" description="Basic and acidic residues" evidence="1">
    <location>
        <begin position="33"/>
        <end position="43"/>
    </location>
</feature>
<keyword evidence="3" id="KW-1185">Reference proteome</keyword>
<feature type="compositionally biased region" description="Polar residues" evidence="1">
    <location>
        <begin position="11"/>
        <end position="21"/>
    </location>
</feature>
<gene>
    <name evidence="2" type="ORF">GBAR_LOCUS12045</name>
</gene>
<accession>A0AA35RYJ9</accession>
<evidence type="ECO:0000313" key="3">
    <source>
        <dbReference type="Proteomes" id="UP001174909"/>
    </source>
</evidence>
<organism evidence="2 3">
    <name type="scientific">Geodia barretti</name>
    <name type="common">Barrett's horny sponge</name>
    <dbReference type="NCBI Taxonomy" id="519541"/>
    <lineage>
        <taxon>Eukaryota</taxon>
        <taxon>Metazoa</taxon>
        <taxon>Porifera</taxon>
        <taxon>Demospongiae</taxon>
        <taxon>Heteroscleromorpha</taxon>
        <taxon>Tetractinellida</taxon>
        <taxon>Astrophorina</taxon>
        <taxon>Geodiidae</taxon>
        <taxon>Geodia</taxon>
    </lineage>
</organism>
<feature type="compositionally biased region" description="Low complexity" evidence="1">
    <location>
        <begin position="158"/>
        <end position="179"/>
    </location>
</feature>
<sequence>MGDHTTAAARPQTSAVPQSGTPAAGRPQGADWHSVRTEERHPLGDAAPRDGLWFRDDLLAPAAGLAASRSVAEAPRNAVVPIARCGPPGLIPGLRGQRVGAGRGWRGKRPAPSYGPGQAREQASRAHRGQRNTSVGHPDRGQSPRRNPVVAPGGGRAAGARSTGPSPSPAPAAVRRPGL</sequence>
<dbReference type="Proteomes" id="UP001174909">
    <property type="component" value="Unassembled WGS sequence"/>
</dbReference>
<proteinExistence type="predicted"/>
<evidence type="ECO:0000256" key="1">
    <source>
        <dbReference type="SAM" id="MobiDB-lite"/>
    </source>
</evidence>